<dbReference type="GO" id="GO:0005694">
    <property type="term" value="C:chromosome"/>
    <property type="evidence" value="ECO:0007669"/>
    <property type="project" value="UniProtKB-ARBA"/>
</dbReference>
<dbReference type="PROSITE" id="PS50013">
    <property type="entry name" value="CHROMO_2"/>
    <property type="match status" value="1"/>
</dbReference>
<protein>
    <recommendedName>
        <fullName evidence="1">Chromo domain-containing protein</fullName>
    </recommendedName>
</protein>
<keyword evidence="3" id="KW-1185">Reference proteome</keyword>
<dbReference type="EMBL" id="JANEYG010000215">
    <property type="protein sequence ID" value="KAJ8911128.1"/>
    <property type="molecule type" value="Genomic_DNA"/>
</dbReference>
<dbReference type="Proteomes" id="UP001159042">
    <property type="component" value="Unassembled WGS sequence"/>
</dbReference>
<dbReference type="InterPro" id="IPR016197">
    <property type="entry name" value="Chromo-like_dom_sf"/>
</dbReference>
<dbReference type="InterPro" id="IPR000953">
    <property type="entry name" value="Chromo/chromo_shadow_dom"/>
</dbReference>
<name>A0AAV8VA44_9CUCU</name>
<reference evidence="2 3" key="1">
    <citation type="journal article" date="2023" name="Insect Mol. Biol.">
        <title>Genome sequencing provides insights into the evolution of gene families encoding plant cell wall-degrading enzymes in longhorned beetles.</title>
        <authorList>
            <person name="Shin N.R."/>
            <person name="Okamura Y."/>
            <person name="Kirsch R."/>
            <person name="Pauchet Y."/>
        </authorList>
    </citation>
    <scope>NUCLEOTIDE SEQUENCE [LARGE SCALE GENOMIC DNA]</scope>
    <source>
        <strain evidence="2">EAD_L_NR</strain>
    </source>
</reference>
<dbReference type="AlphaFoldDB" id="A0AAV8VA44"/>
<accession>A0AAV8VA44</accession>
<dbReference type="PANTHER" id="PTHR46585:SF1">
    <property type="entry name" value="CHROMO DOMAIN-CONTAINING PROTEIN"/>
    <property type="match status" value="1"/>
</dbReference>
<proteinExistence type="predicted"/>
<dbReference type="PANTHER" id="PTHR46585">
    <property type="entry name" value="INTEGRASE CORE DOMAIN CONTAINING PROTEIN"/>
    <property type="match status" value="1"/>
</dbReference>
<sequence length="192" mass="22212">MSGIIISDTKRQVVNELHKAARKNFRRRRTIIKGFADLWQIDLAEMQQFASCNRGFRVHRTTGMKPAEVKPTTVLNVYNYPKVALKPKFHPGDVVRISKFKGVFEKGYTANYSTELFKIAKVNVTNPVTYLLEDMSNHPIKGCFYESELQRSKHPDVYLVEKILKKKGNKLFIKWLGLPTHQNSWIKTSDIV</sequence>
<feature type="domain" description="Chromo" evidence="1">
    <location>
        <begin position="158"/>
        <end position="192"/>
    </location>
</feature>
<gene>
    <name evidence="2" type="ORF">NQ315_003304</name>
</gene>
<comment type="caution">
    <text evidence="2">The sequence shown here is derived from an EMBL/GenBank/DDBJ whole genome shotgun (WGS) entry which is preliminary data.</text>
</comment>
<evidence type="ECO:0000313" key="3">
    <source>
        <dbReference type="Proteomes" id="UP001159042"/>
    </source>
</evidence>
<organism evidence="2 3">
    <name type="scientific">Exocentrus adspersus</name>
    <dbReference type="NCBI Taxonomy" id="1586481"/>
    <lineage>
        <taxon>Eukaryota</taxon>
        <taxon>Metazoa</taxon>
        <taxon>Ecdysozoa</taxon>
        <taxon>Arthropoda</taxon>
        <taxon>Hexapoda</taxon>
        <taxon>Insecta</taxon>
        <taxon>Pterygota</taxon>
        <taxon>Neoptera</taxon>
        <taxon>Endopterygota</taxon>
        <taxon>Coleoptera</taxon>
        <taxon>Polyphaga</taxon>
        <taxon>Cucujiformia</taxon>
        <taxon>Chrysomeloidea</taxon>
        <taxon>Cerambycidae</taxon>
        <taxon>Lamiinae</taxon>
        <taxon>Acanthocinini</taxon>
        <taxon>Exocentrus</taxon>
    </lineage>
</organism>
<evidence type="ECO:0000313" key="2">
    <source>
        <dbReference type="EMBL" id="KAJ8911128.1"/>
    </source>
</evidence>
<evidence type="ECO:0000259" key="1">
    <source>
        <dbReference type="PROSITE" id="PS50013"/>
    </source>
</evidence>
<dbReference type="SUPFAM" id="SSF54160">
    <property type="entry name" value="Chromo domain-like"/>
    <property type="match status" value="1"/>
</dbReference>